<reference evidence="2" key="1">
    <citation type="journal article" date="2019" name="bioRxiv">
        <title>The Genome of the Zebra Mussel, Dreissena polymorpha: A Resource for Invasive Species Research.</title>
        <authorList>
            <person name="McCartney M.A."/>
            <person name="Auch B."/>
            <person name="Kono T."/>
            <person name="Mallez S."/>
            <person name="Zhang Y."/>
            <person name="Obille A."/>
            <person name="Becker A."/>
            <person name="Abrahante J.E."/>
            <person name="Garbe J."/>
            <person name="Badalamenti J.P."/>
            <person name="Herman A."/>
            <person name="Mangelson H."/>
            <person name="Liachko I."/>
            <person name="Sullivan S."/>
            <person name="Sone E.D."/>
            <person name="Koren S."/>
            <person name="Silverstein K.A.T."/>
            <person name="Beckman K.B."/>
            <person name="Gohl D.M."/>
        </authorList>
    </citation>
    <scope>NUCLEOTIDE SEQUENCE</scope>
    <source>
        <strain evidence="2">Duluth1</strain>
        <tissue evidence="2">Whole animal</tissue>
    </source>
</reference>
<sequence>MIKEWPIVTNRRRNVVESSYAQYDCDRVLMIWELYALATLIFEHAQNKRSWIVAKKKQEEKDKSRNEDHNLPNCSI</sequence>
<dbReference type="AlphaFoldDB" id="A0A9D3Z1U6"/>
<feature type="compositionally biased region" description="Basic and acidic residues" evidence="1">
    <location>
        <begin position="56"/>
        <end position="70"/>
    </location>
</feature>
<comment type="caution">
    <text evidence="2">The sequence shown here is derived from an EMBL/GenBank/DDBJ whole genome shotgun (WGS) entry which is preliminary data.</text>
</comment>
<name>A0A9D3Z1U6_DREPO</name>
<reference evidence="2" key="2">
    <citation type="submission" date="2020-11" db="EMBL/GenBank/DDBJ databases">
        <authorList>
            <person name="McCartney M.A."/>
            <person name="Auch B."/>
            <person name="Kono T."/>
            <person name="Mallez S."/>
            <person name="Becker A."/>
            <person name="Gohl D.M."/>
            <person name="Silverstein K.A.T."/>
            <person name="Koren S."/>
            <person name="Bechman K.B."/>
            <person name="Herman A."/>
            <person name="Abrahante J.E."/>
            <person name="Garbe J."/>
        </authorList>
    </citation>
    <scope>NUCLEOTIDE SEQUENCE</scope>
    <source>
        <strain evidence="2">Duluth1</strain>
        <tissue evidence="2">Whole animal</tissue>
    </source>
</reference>
<gene>
    <name evidence="2" type="ORF">DPMN_068561</name>
</gene>
<evidence type="ECO:0000256" key="1">
    <source>
        <dbReference type="SAM" id="MobiDB-lite"/>
    </source>
</evidence>
<evidence type="ECO:0000313" key="3">
    <source>
        <dbReference type="Proteomes" id="UP000828390"/>
    </source>
</evidence>
<protein>
    <submittedName>
        <fullName evidence="2">Uncharacterized protein</fullName>
    </submittedName>
</protein>
<organism evidence="2 3">
    <name type="scientific">Dreissena polymorpha</name>
    <name type="common">Zebra mussel</name>
    <name type="synonym">Mytilus polymorpha</name>
    <dbReference type="NCBI Taxonomy" id="45954"/>
    <lineage>
        <taxon>Eukaryota</taxon>
        <taxon>Metazoa</taxon>
        <taxon>Spiralia</taxon>
        <taxon>Lophotrochozoa</taxon>
        <taxon>Mollusca</taxon>
        <taxon>Bivalvia</taxon>
        <taxon>Autobranchia</taxon>
        <taxon>Heteroconchia</taxon>
        <taxon>Euheterodonta</taxon>
        <taxon>Imparidentia</taxon>
        <taxon>Neoheterodontei</taxon>
        <taxon>Myida</taxon>
        <taxon>Dreissenoidea</taxon>
        <taxon>Dreissenidae</taxon>
        <taxon>Dreissena</taxon>
    </lineage>
</organism>
<accession>A0A9D3Z1U6</accession>
<feature type="region of interest" description="Disordered" evidence="1">
    <location>
        <begin position="55"/>
        <end position="76"/>
    </location>
</feature>
<proteinExistence type="predicted"/>
<dbReference type="Proteomes" id="UP000828390">
    <property type="component" value="Unassembled WGS sequence"/>
</dbReference>
<evidence type="ECO:0000313" key="2">
    <source>
        <dbReference type="EMBL" id="KAH3709101.1"/>
    </source>
</evidence>
<keyword evidence="3" id="KW-1185">Reference proteome</keyword>
<dbReference type="EMBL" id="JAIWYP010000014">
    <property type="protein sequence ID" value="KAH3709101.1"/>
    <property type="molecule type" value="Genomic_DNA"/>
</dbReference>